<protein>
    <recommendedName>
        <fullName evidence="10">Ribosomal protein L27</fullName>
    </recommendedName>
</protein>
<gene>
    <name evidence="8" type="ORF">AJ79_01455</name>
</gene>
<dbReference type="GO" id="GO:0005762">
    <property type="term" value="C:mitochondrial large ribosomal subunit"/>
    <property type="evidence" value="ECO:0007669"/>
    <property type="project" value="InterPro"/>
</dbReference>
<keyword evidence="3" id="KW-0809">Transit peptide</keyword>
<dbReference type="GO" id="GO:0006412">
    <property type="term" value="P:translation"/>
    <property type="evidence" value="ECO:0007669"/>
    <property type="project" value="TreeGrafter"/>
</dbReference>
<dbReference type="Pfam" id="PF09809">
    <property type="entry name" value="MRP-L27"/>
    <property type="match status" value="1"/>
</dbReference>
<comment type="subcellular location">
    <subcellularLocation>
        <location evidence="1">Mitochondrion</location>
    </subcellularLocation>
</comment>
<keyword evidence="5" id="KW-0496">Mitochondrion</keyword>
<dbReference type="OrthoDB" id="408933at2759"/>
<dbReference type="EMBL" id="PDNB01000014">
    <property type="protein sequence ID" value="PGH16811.1"/>
    <property type="molecule type" value="Genomic_DNA"/>
</dbReference>
<evidence type="ECO:0000256" key="1">
    <source>
        <dbReference type="ARBA" id="ARBA00004173"/>
    </source>
</evidence>
<dbReference type="GO" id="GO:0003735">
    <property type="term" value="F:structural constituent of ribosome"/>
    <property type="evidence" value="ECO:0007669"/>
    <property type="project" value="InterPro"/>
</dbReference>
<evidence type="ECO:0000256" key="3">
    <source>
        <dbReference type="ARBA" id="ARBA00022946"/>
    </source>
</evidence>
<evidence type="ECO:0000256" key="5">
    <source>
        <dbReference type="ARBA" id="ARBA00023128"/>
    </source>
</evidence>
<dbReference type="Proteomes" id="UP000223968">
    <property type="component" value="Unassembled WGS sequence"/>
</dbReference>
<organism evidence="8 9">
    <name type="scientific">Helicocarpus griseus UAMH5409</name>
    <dbReference type="NCBI Taxonomy" id="1447875"/>
    <lineage>
        <taxon>Eukaryota</taxon>
        <taxon>Fungi</taxon>
        <taxon>Dikarya</taxon>
        <taxon>Ascomycota</taxon>
        <taxon>Pezizomycotina</taxon>
        <taxon>Eurotiomycetes</taxon>
        <taxon>Eurotiomycetidae</taxon>
        <taxon>Onygenales</taxon>
        <taxon>Ajellomycetaceae</taxon>
        <taxon>Helicocarpus</taxon>
    </lineage>
</organism>
<dbReference type="PANTHER" id="PTHR21338">
    <property type="entry name" value="MITOCHONDRIAL RIBOSOMAL PROTEIN L41"/>
    <property type="match status" value="1"/>
</dbReference>
<proteinExistence type="inferred from homology"/>
<evidence type="ECO:0000256" key="7">
    <source>
        <dbReference type="SAM" id="MobiDB-lite"/>
    </source>
</evidence>
<comment type="similarity">
    <text evidence="2">Belongs to the mitochondrion-specific ribosomal protein mL41 family.</text>
</comment>
<dbReference type="PANTHER" id="PTHR21338:SF0">
    <property type="entry name" value="LARGE RIBOSOMAL SUBUNIT PROTEIN ML41"/>
    <property type="match status" value="1"/>
</dbReference>
<dbReference type="STRING" id="1447875.A0A2B7Y6Y7"/>
<dbReference type="InterPro" id="IPR019189">
    <property type="entry name" value="Ribosomal_mL41"/>
</dbReference>
<evidence type="ECO:0008006" key="10">
    <source>
        <dbReference type="Google" id="ProtNLM"/>
    </source>
</evidence>
<feature type="region of interest" description="Disordered" evidence="7">
    <location>
        <begin position="120"/>
        <end position="178"/>
    </location>
</feature>
<keyword evidence="4" id="KW-0689">Ribosomal protein</keyword>
<comment type="caution">
    <text evidence="8">The sequence shown here is derived from an EMBL/GenBank/DDBJ whole genome shotgun (WGS) entry which is preliminary data.</text>
</comment>
<keyword evidence="9" id="KW-1185">Reference proteome</keyword>
<feature type="compositionally biased region" description="Basic and acidic residues" evidence="7">
    <location>
        <begin position="155"/>
        <end position="178"/>
    </location>
</feature>
<dbReference type="AlphaFoldDB" id="A0A2B7Y6Y7"/>
<name>A0A2B7Y6Y7_9EURO</name>
<reference evidence="8 9" key="1">
    <citation type="submission" date="2017-10" db="EMBL/GenBank/DDBJ databases">
        <title>Comparative genomics in systemic dimorphic fungi from Ajellomycetaceae.</title>
        <authorList>
            <person name="Munoz J.F."/>
            <person name="Mcewen J.G."/>
            <person name="Clay O.K."/>
            <person name="Cuomo C.A."/>
        </authorList>
    </citation>
    <scope>NUCLEOTIDE SEQUENCE [LARGE SCALE GENOMIC DNA]</scope>
    <source>
        <strain evidence="8 9">UAMH5409</strain>
    </source>
</reference>
<keyword evidence="6" id="KW-0687">Ribonucleoprotein</keyword>
<evidence type="ECO:0000256" key="6">
    <source>
        <dbReference type="ARBA" id="ARBA00023274"/>
    </source>
</evidence>
<evidence type="ECO:0000313" key="8">
    <source>
        <dbReference type="EMBL" id="PGH16811.1"/>
    </source>
</evidence>
<evidence type="ECO:0000256" key="2">
    <source>
        <dbReference type="ARBA" id="ARBA00010152"/>
    </source>
</evidence>
<accession>A0A2B7Y6Y7</accession>
<sequence>MFKPTPCLGARLRLTTKQVNKGYYKGNRTGNVGFFGKHKGTYYIDYRKVRTYVVPEGLNDFHLSPFVTKRMEPTKSIYTKTMSVRGREIEVPRAMSGQDYLDYWYLNNQEESDQLEEYRKAAGMEDQGASSPEEVAGTAEAQADTSEAPVAEGAVDIKEAVKAKVEQQDDKNPGPRTP</sequence>
<evidence type="ECO:0000256" key="4">
    <source>
        <dbReference type="ARBA" id="ARBA00022980"/>
    </source>
</evidence>
<evidence type="ECO:0000313" key="9">
    <source>
        <dbReference type="Proteomes" id="UP000223968"/>
    </source>
</evidence>